<comment type="function">
    <text evidence="9 10">Catalyzes hydrolysis of the D-alanyl-D-alanine dipeptide.</text>
</comment>
<evidence type="ECO:0000256" key="7">
    <source>
        <dbReference type="ARBA" id="ARBA00023049"/>
    </source>
</evidence>
<dbReference type="GO" id="GO:0008270">
    <property type="term" value="F:zinc ion binding"/>
    <property type="evidence" value="ECO:0007669"/>
    <property type="project" value="UniProtKB-UniRule"/>
</dbReference>
<keyword evidence="7 9" id="KW-0482">Metalloprotease</keyword>
<evidence type="ECO:0000256" key="4">
    <source>
        <dbReference type="ARBA" id="ARBA00022801"/>
    </source>
</evidence>
<keyword evidence="2 9" id="KW-0645">Protease</keyword>
<organism evidence="11 12">
    <name type="scientific">Marilutibacter alkalisoli</name>
    <dbReference type="NCBI Taxonomy" id="2591633"/>
    <lineage>
        <taxon>Bacteria</taxon>
        <taxon>Pseudomonadati</taxon>
        <taxon>Pseudomonadota</taxon>
        <taxon>Gammaproteobacteria</taxon>
        <taxon>Lysobacterales</taxon>
        <taxon>Lysobacteraceae</taxon>
        <taxon>Marilutibacter</taxon>
    </lineage>
</organism>
<feature type="binding site" evidence="9">
    <location>
        <position position="146"/>
    </location>
    <ligand>
        <name>Zn(2+)</name>
        <dbReference type="ChEBI" id="CHEBI:29105"/>
        <note>catalytic</note>
    </ligand>
</feature>
<dbReference type="OrthoDB" id="9801430at2"/>
<evidence type="ECO:0000256" key="1">
    <source>
        <dbReference type="ARBA" id="ARBA00001362"/>
    </source>
</evidence>
<dbReference type="GO" id="GO:0071555">
    <property type="term" value="P:cell wall organization"/>
    <property type="evidence" value="ECO:0007669"/>
    <property type="project" value="UniProtKB-KW"/>
</dbReference>
<proteinExistence type="inferred from homology"/>
<evidence type="ECO:0000313" key="11">
    <source>
        <dbReference type="EMBL" id="QDH71761.1"/>
    </source>
</evidence>
<keyword evidence="12" id="KW-1185">Reference proteome</keyword>
<reference evidence="11 12" key="1">
    <citation type="submission" date="2019-06" db="EMBL/GenBank/DDBJ databases">
        <title>Lysobacter alkalisoli sp. nov. isolated from saline-alkali soil.</title>
        <authorList>
            <person name="Sun J.-Q."/>
            <person name="Xu L."/>
        </authorList>
    </citation>
    <scope>NUCLEOTIDE SEQUENCE [LARGE SCALE GENOMIC DNA]</scope>
    <source>
        <strain evidence="11 12">SJ-36</strain>
    </source>
</reference>
<comment type="similarity">
    <text evidence="9 10">Belongs to the peptidase M15D family.</text>
</comment>
<evidence type="ECO:0000256" key="2">
    <source>
        <dbReference type="ARBA" id="ARBA00022670"/>
    </source>
</evidence>
<evidence type="ECO:0000313" key="12">
    <source>
        <dbReference type="Proteomes" id="UP000317199"/>
    </source>
</evidence>
<keyword evidence="3 9" id="KW-0479">Metal-binding</keyword>
<dbReference type="HAMAP" id="MF_01924">
    <property type="entry name" value="A_A_dipeptidase"/>
    <property type="match status" value="1"/>
</dbReference>
<dbReference type="PANTHER" id="PTHR43126">
    <property type="entry name" value="D-ALANYL-D-ALANINE DIPEPTIDASE"/>
    <property type="match status" value="1"/>
</dbReference>
<dbReference type="InterPro" id="IPR000755">
    <property type="entry name" value="A_A_dipeptidase"/>
</dbReference>
<dbReference type="EC" id="3.4.13.22" evidence="9 10"/>
<dbReference type="Pfam" id="PF01427">
    <property type="entry name" value="Peptidase_M15"/>
    <property type="match status" value="1"/>
</dbReference>
<dbReference type="GO" id="GO:0006508">
    <property type="term" value="P:proteolysis"/>
    <property type="evidence" value="ECO:0007669"/>
    <property type="project" value="UniProtKB-KW"/>
</dbReference>
<name>A0A514BWJ3_9GAMM</name>
<protein>
    <recommendedName>
        <fullName evidence="9 10">D-alanyl-D-alanine dipeptidase</fullName>
        <shortName evidence="9 10">D-Ala-D-Ala dipeptidase</shortName>
        <ecNumber evidence="9 10">3.4.13.22</ecNumber>
    </recommendedName>
</protein>
<dbReference type="InterPro" id="IPR009045">
    <property type="entry name" value="Zn_M74/Hedgehog-like"/>
</dbReference>
<dbReference type="AlphaFoldDB" id="A0A514BWJ3"/>
<dbReference type="Proteomes" id="UP000317199">
    <property type="component" value="Chromosome"/>
</dbReference>
<keyword evidence="6 9" id="KW-0224">Dipeptidase</keyword>
<evidence type="ECO:0000256" key="9">
    <source>
        <dbReference type="HAMAP-Rule" id="MF_01924"/>
    </source>
</evidence>
<feature type="binding site" evidence="9">
    <location>
        <position position="209"/>
    </location>
    <ligand>
        <name>Zn(2+)</name>
        <dbReference type="ChEBI" id="CHEBI:29105"/>
        <note>catalytic</note>
    </ligand>
</feature>
<dbReference type="CDD" id="cd14817">
    <property type="entry name" value="D-Ala-D-Ala_dipeptidase_VanX"/>
    <property type="match status" value="1"/>
</dbReference>
<keyword evidence="8 10" id="KW-0961">Cell wall biogenesis/degradation</keyword>
<sequence>MATTAACRSPGVKPSPVFSDAATPAQAGLVDIRERVPDVDLDIHYAGPDNFTGTPVEGYRAPRCYLLGPVADALHDVERNLRMQGLRLRIFDCYRPVRAVRHFMRWVADDGDTSTKPAYYPNLDKAALRGEYIAPLSGHSRGATVDLTLLDCDGDDCRPLDMGTPFDFFDPLANTDSPDITPAQRDNRQRLREAMERHGFRNYPMEWWHYTFQPEPSPDIYHDVPVE</sequence>
<keyword evidence="5 9" id="KW-0862">Zinc</keyword>
<accession>A0A514BWJ3</accession>
<feature type="binding site" evidence="9">
    <location>
        <position position="139"/>
    </location>
    <ligand>
        <name>Zn(2+)</name>
        <dbReference type="ChEBI" id="CHEBI:29105"/>
        <note>catalytic</note>
    </ligand>
</feature>
<feature type="site" description="Transition state stabilizer" evidence="9">
    <location>
        <position position="95"/>
    </location>
</feature>
<dbReference type="KEGG" id="lyj:FKV23_06935"/>
<dbReference type="RefSeq" id="WP_141625091.1">
    <property type="nucleotide sequence ID" value="NZ_CP041242.1"/>
</dbReference>
<dbReference type="GO" id="GO:0160237">
    <property type="term" value="F:D-Ala-D-Ala dipeptidase activity"/>
    <property type="evidence" value="ECO:0007669"/>
    <property type="project" value="UniProtKB-EC"/>
</dbReference>
<dbReference type="EMBL" id="CP041242">
    <property type="protein sequence ID" value="QDH71761.1"/>
    <property type="molecule type" value="Genomic_DNA"/>
</dbReference>
<evidence type="ECO:0000256" key="10">
    <source>
        <dbReference type="PIRNR" id="PIRNR026671"/>
    </source>
</evidence>
<evidence type="ECO:0000256" key="5">
    <source>
        <dbReference type="ARBA" id="ARBA00022833"/>
    </source>
</evidence>
<dbReference type="PANTHER" id="PTHR43126:SF1">
    <property type="entry name" value="D-ALANYL-D-ALANINE DIPEPTIDASE"/>
    <property type="match status" value="1"/>
</dbReference>
<evidence type="ECO:0000256" key="8">
    <source>
        <dbReference type="ARBA" id="ARBA00023316"/>
    </source>
</evidence>
<comment type="catalytic activity">
    <reaction evidence="1 9 10">
        <text>D-alanyl-D-alanine + H2O = 2 D-alanine</text>
        <dbReference type="Rhea" id="RHEA:20661"/>
        <dbReference type="ChEBI" id="CHEBI:15377"/>
        <dbReference type="ChEBI" id="CHEBI:57416"/>
        <dbReference type="ChEBI" id="CHEBI:57822"/>
        <dbReference type="EC" id="3.4.13.22"/>
    </reaction>
</comment>
<dbReference type="PIRSF" id="PIRSF026671">
    <property type="entry name" value="AA_dipeptidase"/>
    <property type="match status" value="1"/>
</dbReference>
<dbReference type="GO" id="GO:0008237">
    <property type="term" value="F:metallopeptidase activity"/>
    <property type="evidence" value="ECO:0007669"/>
    <property type="project" value="UniProtKB-KW"/>
</dbReference>
<gene>
    <name evidence="9" type="primary">ddpX</name>
    <name evidence="11" type="ORF">FKV23_06935</name>
</gene>
<dbReference type="Gene3D" id="3.30.1380.10">
    <property type="match status" value="1"/>
</dbReference>
<evidence type="ECO:0000256" key="3">
    <source>
        <dbReference type="ARBA" id="ARBA00022723"/>
    </source>
</evidence>
<evidence type="ECO:0000256" key="6">
    <source>
        <dbReference type="ARBA" id="ARBA00022997"/>
    </source>
</evidence>
<dbReference type="SUPFAM" id="SSF55166">
    <property type="entry name" value="Hedgehog/DD-peptidase"/>
    <property type="match status" value="1"/>
</dbReference>
<feature type="active site" description="Proton donor/acceptor" evidence="9">
    <location>
        <position position="206"/>
    </location>
</feature>
<keyword evidence="4 9" id="KW-0378">Hydrolase</keyword>
<comment type="cofactor">
    <cofactor evidence="9">
        <name>Zn(2+)</name>
        <dbReference type="ChEBI" id="CHEBI:29105"/>
    </cofactor>
    <text evidence="9">Binds 1 zinc ion per subunit.</text>
</comment>